<keyword evidence="3" id="KW-1185">Reference proteome</keyword>
<evidence type="ECO:0000259" key="1">
    <source>
        <dbReference type="Pfam" id="PF01494"/>
    </source>
</evidence>
<organism evidence="2 3">
    <name type="scientific">Novosphingobium anseongense</name>
    <dbReference type="NCBI Taxonomy" id="3133436"/>
    <lineage>
        <taxon>Bacteria</taxon>
        <taxon>Pseudomonadati</taxon>
        <taxon>Pseudomonadota</taxon>
        <taxon>Alphaproteobacteria</taxon>
        <taxon>Sphingomonadales</taxon>
        <taxon>Sphingomonadaceae</taxon>
        <taxon>Novosphingobium</taxon>
    </lineage>
</organism>
<proteinExistence type="predicted"/>
<evidence type="ECO:0000313" key="3">
    <source>
        <dbReference type="Proteomes" id="UP001361239"/>
    </source>
</evidence>
<reference evidence="2 3" key="1">
    <citation type="submission" date="2024-03" db="EMBL/GenBank/DDBJ databases">
        <authorList>
            <person name="Jo J.-H."/>
        </authorList>
    </citation>
    <scope>NUCLEOTIDE SEQUENCE [LARGE SCALE GENOMIC DNA]</scope>
    <source>
        <strain evidence="2 3">PS1R-30</strain>
    </source>
</reference>
<dbReference type="Proteomes" id="UP001361239">
    <property type="component" value="Unassembled WGS sequence"/>
</dbReference>
<gene>
    <name evidence="2" type="ORF">WG901_07470</name>
</gene>
<feature type="domain" description="FAD-binding" evidence="1">
    <location>
        <begin position="2"/>
        <end position="122"/>
    </location>
</feature>
<dbReference type="InterPro" id="IPR050407">
    <property type="entry name" value="Geranylgeranyl_reductase"/>
</dbReference>
<evidence type="ECO:0000313" key="2">
    <source>
        <dbReference type="EMBL" id="MEJ5976468.1"/>
    </source>
</evidence>
<keyword evidence="2" id="KW-0503">Monooxygenase</keyword>
<dbReference type="PRINTS" id="PR00368">
    <property type="entry name" value="FADPNR"/>
</dbReference>
<dbReference type="SUPFAM" id="SSF51905">
    <property type="entry name" value="FAD/NAD(P)-binding domain"/>
    <property type="match status" value="1"/>
</dbReference>
<dbReference type="Gene3D" id="3.50.50.60">
    <property type="entry name" value="FAD/NAD(P)-binding domain"/>
    <property type="match status" value="1"/>
</dbReference>
<accession>A0ABU8RTQ8</accession>
<dbReference type="InterPro" id="IPR036188">
    <property type="entry name" value="FAD/NAD-bd_sf"/>
</dbReference>
<dbReference type="PANTHER" id="PTHR42685">
    <property type="entry name" value="GERANYLGERANYL DIPHOSPHATE REDUCTASE"/>
    <property type="match status" value="1"/>
</dbReference>
<name>A0ABU8RTQ8_9SPHN</name>
<protein>
    <submittedName>
        <fullName evidence="2">FAD-dependent monooxygenase</fullName>
    </submittedName>
</protein>
<dbReference type="RefSeq" id="WP_339586379.1">
    <property type="nucleotide sequence ID" value="NZ_JBBHJZ010000001.1"/>
</dbReference>
<dbReference type="PANTHER" id="PTHR42685:SF19">
    <property type="entry name" value="POSSIBLE OXIDOREDUCTASE"/>
    <property type="match status" value="1"/>
</dbReference>
<dbReference type="InterPro" id="IPR002938">
    <property type="entry name" value="FAD-bd"/>
</dbReference>
<keyword evidence="2" id="KW-0560">Oxidoreductase</keyword>
<dbReference type="Pfam" id="PF01494">
    <property type="entry name" value="FAD_binding_3"/>
    <property type="match status" value="1"/>
</dbReference>
<dbReference type="GO" id="GO:0004497">
    <property type="term" value="F:monooxygenase activity"/>
    <property type="evidence" value="ECO:0007669"/>
    <property type="project" value="UniProtKB-KW"/>
</dbReference>
<dbReference type="EMBL" id="JBBHJZ010000001">
    <property type="protein sequence ID" value="MEJ5976468.1"/>
    <property type="molecule type" value="Genomic_DNA"/>
</dbReference>
<sequence length="361" mass="37410">MTTLIVGGGPAGAAAAITLARGGHACRLIERTSGEHDVVCGGFLGWDALALLDRLGIDAASLGARPITRVRLIAGARRVEAALPHTAAGLSRRRLDAALLAAAEHNGVEVLRGTTVRSADPERRVVRLHDESELTCDALLLATGKHELRGVARPLADRRDSLAVGLRTALPPESARDAALADTIELHLFDQGYAGLLLQEDGTTNLCLSVSQRRLAEAGGPLPLLAELAGALPALAERLGRDLPAQVTAIAGVPYGWSADTTTAGLFRLGDQGAVIASLAGDGIAMALAGGIGGAEALLAEGPAGAQRWQGGFARRTGRQRALAEVFRHGVERPISRAALMALLRLAPRLIAPAALLTRTR</sequence>
<comment type="caution">
    <text evidence="2">The sequence shown here is derived from an EMBL/GenBank/DDBJ whole genome shotgun (WGS) entry which is preliminary data.</text>
</comment>